<dbReference type="PANTHER" id="PTHR47795:SF1">
    <property type="entry name" value="DNA-DEPENDENT METALLOPROTEASE WSS1 HOMOLOG 2"/>
    <property type="match status" value="1"/>
</dbReference>
<organism evidence="3 4">
    <name type="scientific">Setomelanomma holmii</name>
    <dbReference type="NCBI Taxonomy" id="210430"/>
    <lineage>
        <taxon>Eukaryota</taxon>
        <taxon>Fungi</taxon>
        <taxon>Dikarya</taxon>
        <taxon>Ascomycota</taxon>
        <taxon>Pezizomycotina</taxon>
        <taxon>Dothideomycetes</taxon>
        <taxon>Pleosporomycetidae</taxon>
        <taxon>Pleosporales</taxon>
        <taxon>Pleosporineae</taxon>
        <taxon>Phaeosphaeriaceae</taxon>
        <taxon>Setomelanomma</taxon>
    </lineage>
</organism>
<evidence type="ECO:0000256" key="1">
    <source>
        <dbReference type="SAM" id="MobiDB-lite"/>
    </source>
</evidence>
<proteinExistence type="predicted"/>
<dbReference type="Gene3D" id="3.10.20.90">
    <property type="entry name" value="Phosphatidylinositol 3-kinase Catalytic Subunit, Chain A, domain 1"/>
    <property type="match status" value="1"/>
</dbReference>
<dbReference type="PANTHER" id="PTHR47795">
    <property type="entry name" value="UBIQUITIN AND WLM DOMAIN-CONTAINING METALLOPROTEASE SPCC1442.07C"/>
    <property type="match status" value="1"/>
</dbReference>
<keyword evidence="4" id="KW-1185">Reference proteome</keyword>
<protein>
    <submittedName>
        <fullName evidence="3">WLM-domain-containing protein</fullName>
    </submittedName>
</protein>
<feature type="domain" description="WLM" evidence="2">
    <location>
        <begin position="127"/>
        <end position="318"/>
    </location>
</feature>
<dbReference type="GO" id="GO:0070628">
    <property type="term" value="F:proteasome binding"/>
    <property type="evidence" value="ECO:0007669"/>
    <property type="project" value="TreeGrafter"/>
</dbReference>
<sequence>MSDANTSPIPTATDELEITLLHHGERHTFSFSRDATISHLSERVASDLSIPPSNQKFLIASKLGLQKPPFKAPIPPLTELVGKKITLMGSTSAEVSSLNASISAASPPRRPGPIKAALPARNRDYKRIQEEAQYTFHTLRPLPYLPNPDRSLCFLERLRDDAGIKAAMRTHKFSVPLLTEMDPAMHTTQESRTLGLNRNQGEVIELRLRTDAYDGYRDYKTIRNTLCHELAHNVWGPHDRNFWNLCKQIEREVARDDWKSGGRSVGDEEFYDPGQEEVHDHGGWTGGDFVLGRRSGSTSAGTMSRREIIARAAEERMKRTKQAEEEAGESGSAS</sequence>
<evidence type="ECO:0000259" key="2">
    <source>
        <dbReference type="PROSITE" id="PS51397"/>
    </source>
</evidence>
<name>A0A9P4LQS2_9PLEO</name>
<comment type="caution">
    <text evidence="3">The sequence shown here is derived from an EMBL/GenBank/DDBJ whole genome shotgun (WGS) entry which is preliminary data.</text>
</comment>
<dbReference type="OrthoDB" id="49605at2759"/>
<gene>
    <name evidence="3" type="ORF">EK21DRAFT_98226</name>
</gene>
<dbReference type="AlphaFoldDB" id="A0A9P4LQS2"/>
<accession>A0A9P4LQS2</accession>
<feature type="compositionally biased region" description="Basic and acidic residues" evidence="1">
    <location>
        <begin position="304"/>
        <end position="324"/>
    </location>
</feature>
<dbReference type="Pfam" id="PF08325">
    <property type="entry name" value="WLM"/>
    <property type="match status" value="1"/>
</dbReference>
<dbReference type="InterPro" id="IPR013536">
    <property type="entry name" value="WLM_dom"/>
</dbReference>
<dbReference type="SUPFAM" id="SSF54236">
    <property type="entry name" value="Ubiquitin-like"/>
    <property type="match status" value="1"/>
</dbReference>
<evidence type="ECO:0000313" key="3">
    <source>
        <dbReference type="EMBL" id="KAF2033525.1"/>
    </source>
</evidence>
<dbReference type="EMBL" id="ML978166">
    <property type="protein sequence ID" value="KAF2033525.1"/>
    <property type="molecule type" value="Genomic_DNA"/>
</dbReference>
<evidence type="ECO:0000313" key="4">
    <source>
        <dbReference type="Proteomes" id="UP000799777"/>
    </source>
</evidence>
<reference evidence="3" key="1">
    <citation type="journal article" date="2020" name="Stud. Mycol.">
        <title>101 Dothideomycetes genomes: a test case for predicting lifestyles and emergence of pathogens.</title>
        <authorList>
            <person name="Haridas S."/>
            <person name="Albert R."/>
            <person name="Binder M."/>
            <person name="Bloem J."/>
            <person name="Labutti K."/>
            <person name="Salamov A."/>
            <person name="Andreopoulos B."/>
            <person name="Baker S."/>
            <person name="Barry K."/>
            <person name="Bills G."/>
            <person name="Bluhm B."/>
            <person name="Cannon C."/>
            <person name="Castanera R."/>
            <person name="Culley D."/>
            <person name="Daum C."/>
            <person name="Ezra D."/>
            <person name="Gonzalez J."/>
            <person name="Henrissat B."/>
            <person name="Kuo A."/>
            <person name="Liang C."/>
            <person name="Lipzen A."/>
            <person name="Lutzoni F."/>
            <person name="Magnuson J."/>
            <person name="Mondo S."/>
            <person name="Nolan M."/>
            <person name="Ohm R."/>
            <person name="Pangilinan J."/>
            <person name="Park H.-J."/>
            <person name="Ramirez L."/>
            <person name="Alfaro M."/>
            <person name="Sun H."/>
            <person name="Tritt A."/>
            <person name="Yoshinaga Y."/>
            <person name="Zwiers L.-H."/>
            <person name="Turgeon B."/>
            <person name="Goodwin S."/>
            <person name="Spatafora J."/>
            <person name="Crous P."/>
            <person name="Grigoriev I."/>
        </authorList>
    </citation>
    <scope>NUCLEOTIDE SEQUENCE</scope>
    <source>
        <strain evidence="3">CBS 110217</strain>
    </source>
</reference>
<feature type="region of interest" description="Disordered" evidence="1">
    <location>
        <begin position="277"/>
        <end position="334"/>
    </location>
</feature>
<dbReference type="Proteomes" id="UP000799777">
    <property type="component" value="Unassembled WGS sequence"/>
</dbReference>
<dbReference type="CDD" id="cd17039">
    <property type="entry name" value="Ubl_ubiquitin_like"/>
    <property type="match status" value="1"/>
</dbReference>
<dbReference type="PROSITE" id="PS51397">
    <property type="entry name" value="WLM"/>
    <property type="match status" value="1"/>
</dbReference>
<dbReference type="InterPro" id="IPR029071">
    <property type="entry name" value="Ubiquitin-like_domsf"/>
</dbReference>